<comment type="domain">
    <text evidence="15">The C-terminal domain has nuclease activity and interacts with RecD. It interacts with RecA, facilitating its loading onto ssDNA.</text>
</comment>
<gene>
    <name evidence="15" type="primary">recB</name>
    <name evidence="20" type="ORF">H8L67_00420</name>
</gene>
<evidence type="ECO:0000256" key="9">
    <source>
        <dbReference type="ARBA" id="ARBA00022842"/>
    </source>
</evidence>
<evidence type="ECO:0000259" key="19">
    <source>
        <dbReference type="PROSITE" id="PS51217"/>
    </source>
</evidence>
<keyword evidence="11 15" id="KW-0234">DNA repair</keyword>
<dbReference type="InterPro" id="IPR027417">
    <property type="entry name" value="P-loop_NTPase"/>
</dbReference>
<dbReference type="PROSITE" id="PS51198">
    <property type="entry name" value="UVRD_HELICASE_ATP_BIND"/>
    <property type="match status" value="1"/>
</dbReference>
<keyword evidence="21" id="KW-1185">Reference proteome</keyword>
<dbReference type="PANTHER" id="PTHR11070">
    <property type="entry name" value="UVRD / RECB / PCRA DNA HELICASE FAMILY MEMBER"/>
    <property type="match status" value="1"/>
</dbReference>
<dbReference type="Gene3D" id="3.40.50.300">
    <property type="entry name" value="P-loop containing nucleotide triphosphate hydrolases"/>
    <property type="match status" value="2"/>
</dbReference>
<evidence type="ECO:0000256" key="3">
    <source>
        <dbReference type="ARBA" id="ARBA00022741"/>
    </source>
</evidence>
<accession>A0ABX8WN31</accession>
<reference evidence="20 21" key="1">
    <citation type="submission" date="2021-08" db="EMBL/GenBank/DDBJ databases">
        <title>Lysobacter sp. strain CJ11 Genome sequencing and assembly.</title>
        <authorList>
            <person name="Kim I."/>
        </authorList>
    </citation>
    <scope>NUCLEOTIDE SEQUENCE [LARGE SCALE GENOMIC DNA]</scope>
    <source>
        <strain evidence="20 21">CJ11</strain>
    </source>
</reference>
<keyword evidence="3 15" id="KW-0547">Nucleotide-binding</keyword>
<dbReference type="InterPro" id="IPR000212">
    <property type="entry name" value="DNA_helicase_UvrD/REP"/>
</dbReference>
<feature type="region of interest" description="Nuclease activity, interacts with RecD and RecA" evidence="15">
    <location>
        <begin position="892"/>
        <end position="1182"/>
    </location>
</feature>
<organism evidence="20 21">
    <name type="scientific">Lysobacter soyae</name>
    <dbReference type="NCBI Taxonomy" id="2764185"/>
    <lineage>
        <taxon>Bacteria</taxon>
        <taxon>Pseudomonadati</taxon>
        <taxon>Pseudomonadota</taxon>
        <taxon>Gammaproteobacteria</taxon>
        <taxon>Lysobacterales</taxon>
        <taxon>Lysobacteraceae</taxon>
        <taxon>Lysobacter</taxon>
    </lineage>
</organism>
<name>A0ABX8WN31_9GAMM</name>
<dbReference type="EC" id="3.1.11.5" evidence="15"/>
<dbReference type="InterPro" id="IPR004586">
    <property type="entry name" value="RecB"/>
</dbReference>
<dbReference type="InterPro" id="IPR011604">
    <property type="entry name" value="PDDEXK-like_dom_sf"/>
</dbReference>
<evidence type="ECO:0000259" key="18">
    <source>
        <dbReference type="PROSITE" id="PS51198"/>
    </source>
</evidence>
<dbReference type="Proteomes" id="UP000824755">
    <property type="component" value="Chromosome"/>
</dbReference>
<proteinExistence type="inferred from homology"/>
<keyword evidence="1 15" id="KW-0540">Nuclease</keyword>
<dbReference type="CDD" id="cd22352">
    <property type="entry name" value="RecB_C-like"/>
    <property type="match status" value="1"/>
</dbReference>
<comment type="subunit">
    <text evidence="15">Heterotrimer of RecB, RecC and RecD. All subunits contribute to DNA-binding. Interacts with RecA.</text>
</comment>
<keyword evidence="5 15" id="KW-0378">Hydrolase</keyword>
<keyword evidence="6 15" id="KW-0347">Helicase</keyword>
<dbReference type="Gene3D" id="1.10.486.10">
    <property type="entry name" value="PCRA, domain 4"/>
    <property type="match status" value="1"/>
</dbReference>
<evidence type="ECO:0000313" key="20">
    <source>
        <dbReference type="EMBL" id="QYR53025.1"/>
    </source>
</evidence>
<dbReference type="Gene3D" id="1.10.3170.10">
    <property type="entry name" value="Recbcd, chain B, domain 2"/>
    <property type="match status" value="1"/>
</dbReference>
<comment type="catalytic activity">
    <reaction evidence="15">
        <text>Exonucleolytic cleavage (in the presence of ATP) in either 5'- to 3'- or 3'- to 5'-direction to yield 5'-phosphooligonucleotides.</text>
        <dbReference type="EC" id="3.1.11.5"/>
    </reaction>
</comment>
<dbReference type="InterPro" id="IPR014016">
    <property type="entry name" value="UvrD-like_ATP-bd"/>
</dbReference>
<dbReference type="InterPro" id="IPR011335">
    <property type="entry name" value="Restrct_endonuc-II-like"/>
</dbReference>
<dbReference type="SUPFAM" id="SSF52980">
    <property type="entry name" value="Restriction endonuclease-like"/>
    <property type="match status" value="1"/>
</dbReference>
<keyword evidence="10 15" id="KW-0238">DNA-binding</keyword>
<dbReference type="InterPro" id="IPR014017">
    <property type="entry name" value="DNA_helicase_UvrD-like_C"/>
</dbReference>
<feature type="region of interest" description="DNA-binding and helicase activity, interacts with RecC" evidence="15">
    <location>
        <begin position="1"/>
        <end position="844"/>
    </location>
</feature>
<comment type="similarity">
    <text evidence="15">Belongs to the helicase family. UvrD subfamily.</text>
</comment>
<evidence type="ECO:0000256" key="1">
    <source>
        <dbReference type="ARBA" id="ARBA00022722"/>
    </source>
</evidence>
<feature type="active site" description="For nuclease activity" evidence="15">
    <location>
        <position position="1086"/>
    </location>
</feature>
<dbReference type="SUPFAM" id="SSF52540">
    <property type="entry name" value="P-loop containing nucleoside triphosphate hydrolases"/>
    <property type="match status" value="1"/>
</dbReference>
<dbReference type="Pfam" id="PF12705">
    <property type="entry name" value="PDDEXK_1"/>
    <property type="match status" value="1"/>
</dbReference>
<evidence type="ECO:0000256" key="7">
    <source>
        <dbReference type="ARBA" id="ARBA00022839"/>
    </source>
</evidence>
<comment type="catalytic activity">
    <reaction evidence="14 15">
        <text>ATP + H2O = ADP + phosphate + H(+)</text>
        <dbReference type="Rhea" id="RHEA:13065"/>
        <dbReference type="ChEBI" id="CHEBI:15377"/>
        <dbReference type="ChEBI" id="CHEBI:15378"/>
        <dbReference type="ChEBI" id="CHEBI:30616"/>
        <dbReference type="ChEBI" id="CHEBI:43474"/>
        <dbReference type="ChEBI" id="CHEBI:456216"/>
        <dbReference type="EC" id="5.6.2.4"/>
    </reaction>
</comment>
<feature type="compositionally biased region" description="Basic and acidic residues" evidence="17">
    <location>
        <begin position="520"/>
        <end position="531"/>
    </location>
</feature>
<dbReference type="EC" id="5.6.2.4" evidence="15"/>
<dbReference type="PROSITE" id="PS51217">
    <property type="entry name" value="UVRD_HELICASE_CTER"/>
    <property type="match status" value="1"/>
</dbReference>
<evidence type="ECO:0000256" key="17">
    <source>
        <dbReference type="SAM" id="MobiDB-lite"/>
    </source>
</evidence>
<comment type="catalytic activity">
    <reaction evidence="13 15">
        <text>Couples ATP hydrolysis with the unwinding of duplex DNA by translocating in the 3'-5' direction.</text>
        <dbReference type="EC" id="5.6.2.4"/>
    </reaction>
</comment>
<evidence type="ECO:0000256" key="4">
    <source>
        <dbReference type="ARBA" id="ARBA00022763"/>
    </source>
</evidence>
<feature type="region of interest" description="Disordered" evidence="17">
    <location>
        <begin position="512"/>
        <end position="532"/>
    </location>
</feature>
<comment type="cofactor">
    <cofactor evidence="15">
        <name>Mg(2+)</name>
        <dbReference type="ChEBI" id="CHEBI:18420"/>
    </cofactor>
    <text evidence="15">Binds 1 Mg(2+) ion per subunit.</text>
</comment>
<dbReference type="RefSeq" id="WP_220379844.1">
    <property type="nucleotide sequence ID" value="NZ_CP080544.1"/>
</dbReference>
<keyword evidence="2 15" id="KW-0479">Metal-binding</keyword>
<keyword evidence="12 15" id="KW-0413">Isomerase</keyword>
<evidence type="ECO:0000256" key="5">
    <source>
        <dbReference type="ARBA" id="ARBA00022801"/>
    </source>
</evidence>
<dbReference type="PANTHER" id="PTHR11070:SF23">
    <property type="entry name" value="RECBCD ENZYME SUBUNIT RECB"/>
    <property type="match status" value="1"/>
</dbReference>
<dbReference type="EMBL" id="CP080544">
    <property type="protein sequence ID" value="QYR53025.1"/>
    <property type="molecule type" value="Genomic_DNA"/>
</dbReference>
<feature type="binding site" evidence="15">
    <location>
        <position position="1073"/>
    </location>
    <ligand>
        <name>Mg(2+)</name>
        <dbReference type="ChEBI" id="CHEBI:18420"/>
    </ligand>
</feature>
<keyword evidence="9 15" id="KW-0460">Magnesium</keyword>
<feature type="domain" description="UvrD-like helicase ATP-binding" evidence="18">
    <location>
        <begin position="6"/>
        <end position="456"/>
    </location>
</feature>
<evidence type="ECO:0000256" key="14">
    <source>
        <dbReference type="ARBA" id="ARBA00048988"/>
    </source>
</evidence>
<dbReference type="HAMAP" id="MF_01485">
    <property type="entry name" value="RecB"/>
    <property type="match status" value="1"/>
</dbReference>
<keyword evidence="7 15" id="KW-0269">Exonuclease</keyword>
<feature type="binding site" evidence="16">
    <location>
        <begin position="27"/>
        <end position="34"/>
    </location>
    <ligand>
        <name>ATP</name>
        <dbReference type="ChEBI" id="CHEBI:30616"/>
    </ligand>
</feature>
<evidence type="ECO:0000256" key="8">
    <source>
        <dbReference type="ARBA" id="ARBA00022840"/>
    </source>
</evidence>
<protein>
    <recommendedName>
        <fullName evidence="15">RecBCD enzyme subunit RecB</fullName>
        <ecNumber evidence="15">3.1.11.5</ecNumber>
        <ecNumber evidence="15">5.6.2.4</ecNumber>
    </recommendedName>
    <alternativeName>
        <fullName evidence="15">DNA 3'-5' helicase subunit RecB</fullName>
    </alternativeName>
    <alternativeName>
        <fullName evidence="15">Exonuclease V subunit RecB</fullName>
        <shortName evidence="15">ExoV subunit RecB</shortName>
    </alternativeName>
    <alternativeName>
        <fullName evidence="15">Helicase/nuclease RecBCD subunit RecB</fullName>
    </alternativeName>
</protein>
<comment type="function">
    <text evidence="15">A helicase/nuclease that prepares dsDNA breaks (DSB) for recombinational DNA repair. Binds to DSBs and unwinds DNA via a highly rapid and processive ATP-dependent bidirectional helicase activity. Unwinds dsDNA until it encounters a Chi (crossover hotspot instigator) sequence from the 3' direction. Cuts ssDNA a few nucleotides 3' to the Chi site. The properties and activities of the enzyme are changed at Chi. The Chi-altered holoenzyme produces a long 3'-ssDNA overhang and facilitates RecA-binding to the ssDNA for homologous DNA recombination and repair. Holoenzyme degrades any linearized DNA that is unable to undergo homologous recombination. In the holoenzyme this subunit contributes ATPase, 3'-5' helicase, exonuclease activity and loads RecA onto ssDNA.</text>
</comment>
<evidence type="ECO:0000256" key="6">
    <source>
        <dbReference type="ARBA" id="ARBA00022806"/>
    </source>
</evidence>
<feature type="binding site" evidence="15">
    <location>
        <position position="955"/>
    </location>
    <ligand>
        <name>Mg(2+)</name>
        <dbReference type="ChEBI" id="CHEBI:18420"/>
    </ligand>
</feature>
<evidence type="ECO:0000256" key="10">
    <source>
        <dbReference type="ARBA" id="ARBA00023125"/>
    </source>
</evidence>
<feature type="domain" description="UvrD-like helicase C-terminal" evidence="19">
    <location>
        <begin position="488"/>
        <end position="755"/>
    </location>
</feature>
<evidence type="ECO:0000256" key="13">
    <source>
        <dbReference type="ARBA" id="ARBA00034617"/>
    </source>
</evidence>
<keyword evidence="8 15" id="KW-0067">ATP-binding</keyword>
<sequence>MSANIIESPEHWQALPLTGDGRSVIEASAGTGKTYTIGMLYLRAILEQHKLPRELLVTTFTRAAAAEISARVRAVLEAAFEHASGRPSTHDGVREWLNSRWSKDKASSADDAQRLALAISGFDQAAIGTLHAICQRILADHPFAVRAGFIAPSLIDSKQLNGEIARDLWRRMVSPDDDTGLRQAYVDSRLELGLDAFIKAFQRTFSDGWTLDVLDAETQAALDAGMPDAGLTPSEIEAFLSIAHLTDRRKATTAIHAFLSHLDECEGDLRRMTWSEAFAPVLHEPWQFNKARTATDAEVDAFKAFIVPRLLWLRATERANVLTFWQGVFESAQMLRESRMAASHTLTFDAVLTRVRDALRAEAEAGTEARPLADALHAAWPMAMVDEFQDTNDIQFEILDRIYARPDGTPRGRLVMIGDPKQSIYRFRGADVNVFVRATQVAAADKLILGKNFRSSAPYVEAVNYFYTRTKPDLGGEGQEIHYHTVEASDRCEDRPLTVGGQAAVPLTLWVEGSQEDSDDGKTKTARDRPDPLSTCAHQIAALLSDPSAKIGDQRLLPGNIAVLVNANSDVYEMVNALRARGVPAVSKSTRSVFGGETAYELQVLLHAVLHAGDPSVRRAAAATSLWGASYDTVLAWSENEGLDRDMADTLNAWHAAWLQNGPLHLVAQVIAHTAPMQLTAQSGERVLTDLRHLGELIQGNTQAGDSLAAQWAWLARQIEDSDIKGDENNDEANTLRMESDEARVQVMTLHASKGLEFPLVFLPTAHKGPAPEQTPYIYTDAEGVRRLTPFDDAKSLRDEARDQERRRLLYVALTRAIHACHVYGVHSTKNASSPIAEILQDFKDVLSSDAASAAGVMLMPHWPDSSEPVRYRGTADDTRARRARVLPPKPARALPEHHSFTTLTRTSKQVHAHLSAPADDEQDAADALAGMAAGNNDIATLEGVKGAEIGNALHAVMEHRDFALPLASQLALITQQLDAFGIPRGTDKSALPVAVAAMLDRALSAPLQLASDGDFSLSRLAPQDTRAELEFHFEISDFNLGQLRKVLADHGLGMILPERSFEVHGLLNGKIDLVFDAGGCFHVLDYKSNSAGSSDADYSGDALVAYMDKSYYRFQALIYVVALDRYLSTRLDTYQRSAHLGEAVYLFLRAARPGSTAGVWSYRFEDEVIEAVQQVLTGRHA</sequence>
<evidence type="ECO:0000256" key="2">
    <source>
        <dbReference type="ARBA" id="ARBA00022723"/>
    </source>
</evidence>
<evidence type="ECO:0000256" key="11">
    <source>
        <dbReference type="ARBA" id="ARBA00023204"/>
    </source>
</evidence>
<dbReference type="Gene3D" id="3.90.320.10">
    <property type="match status" value="1"/>
</dbReference>
<dbReference type="InterPro" id="IPR038726">
    <property type="entry name" value="PDDEXK_AddAB-type"/>
</dbReference>
<keyword evidence="4 15" id="KW-0227">DNA damage</keyword>
<feature type="binding site" evidence="15">
    <location>
        <position position="1086"/>
    </location>
    <ligand>
        <name>Mg(2+)</name>
        <dbReference type="ChEBI" id="CHEBI:18420"/>
    </ligand>
</feature>
<comment type="miscellaneous">
    <text evidence="15">In the RecBCD complex, RecB has a slow 3'-5' helicase, an exonuclease activity and loads RecA onto ssDNA, RecD has a fast 5'-3' helicase activity, while RecC stimulates the ATPase and processivity of the RecB helicase and contributes to recognition of the Chi site.</text>
</comment>
<comment type="domain">
    <text evidence="15">The N-terminal DNA-binding domain is a ssDNA-dependent ATPase and has ATP-dependent 3'-5' helicase function. This domain interacts with RecC.</text>
</comment>
<evidence type="ECO:0000256" key="16">
    <source>
        <dbReference type="PROSITE-ProRule" id="PRU00560"/>
    </source>
</evidence>
<evidence type="ECO:0000256" key="12">
    <source>
        <dbReference type="ARBA" id="ARBA00023235"/>
    </source>
</evidence>
<evidence type="ECO:0000313" key="21">
    <source>
        <dbReference type="Proteomes" id="UP000824755"/>
    </source>
</evidence>
<dbReference type="Pfam" id="PF13361">
    <property type="entry name" value="UvrD_C"/>
    <property type="match status" value="1"/>
</dbReference>
<dbReference type="Pfam" id="PF00580">
    <property type="entry name" value="UvrD-helicase"/>
    <property type="match status" value="1"/>
</dbReference>
<evidence type="ECO:0000256" key="15">
    <source>
        <dbReference type="HAMAP-Rule" id="MF_01485"/>
    </source>
</evidence>